<evidence type="ECO:0000256" key="1">
    <source>
        <dbReference type="ARBA" id="ARBA00006525"/>
    </source>
</evidence>
<feature type="domain" description="Smf/DprA SLOG" evidence="2">
    <location>
        <begin position="126"/>
        <end position="337"/>
    </location>
</feature>
<dbReference type="KEGG" id="lse:F1C12_04620"/>
<dbReference type="SUPFAM" id="SSF102405">
    <property type="entry name" value="MCP/YpsA-like"/>
    <property type="match status" value="1"/>
</dbReference>
<gene>
    <name evidence="3" type="primary">dprA</name>
    <name evidence="3" type="ORF">F1C12_04620</name>
</gene>
<dbReference type="PANTHER" id="PTHR43022">
    <property type="entry name" value="PROTEIN SMF"/>
    <property type="match status" value="1"/>
</dbReference>
<dbReference type="PANTHER" id="PTHR43022:SF1">
    <property type="entry name" value="PROTEIN SMF"/>
    <property type="match status" value="1"/>
</dbReference>
<dbReference type="Proteomes" id="UP000515511">
    <property type="component" value="Chromosome"/>
</dbReference>
<evidence type="ECO:0000313" key="3">
    <source>
        <dbReference type="EMBL" id="QNE34480.1"/>
    </source>
</evidence>
<dbReference type="Pfam" id="PF02481">
    <property type="entry name" value="DNA_processg_A"/>
    <property type="match status" value="1"/>
</dbReference>
<dbReference type="Gene3D" id="3.40.50.450">
    <property type="match status" value="1"/>
</dbReference>
<reference evidence="4" key="1">
    <citation type="submission" date="2019-09" db="EMBL/GenBank/DDBJ databases">
        <title>Antimicrobial potential of Antarctic Bacteria.</title>
        <authorList>
            <person name="Benaud N."/>
            <person name="Edwards R.J."/>
            <person name="Ferrari B.C."/>
        </authorList>
    </citation>
    <scope>NUCLEOTIDE SEQUENCE [LARGE SCALE GENOMIC DNA]</scope>
    <source>
        <strain evidence="4">INR9</strain>
    </source>
</reference>
<dbReference type="RefSeq" id="WP_185277646.1">
    <property type="nucleotide sequence ID" value="NZ_CP043641.1"/>
</dbReference>
<proteinExistence type="inferred from homology"/>
<dbReference type="AlphaFoldDB" id="A0A7G6Y7L5"/>
<name>A0A7G6Y7L5_9MICO</name>
<dbReference type="InterPro" id="IPR003488">
    <property type="entry name" value="DprA"/>
</dbReference>
<dbReference type="GO" id="GO:0009294">
    <property type="term" value="P:DNA-mediated transformation"/>
    <property type="evidence" value="ECO:0007669"/>
    <property type="project" value="InterPro"/>
</dbReference>
<protein>
    <submittedName>
        <fullName evidence="3">DNA-protecting protein DprA</fullName>
    </submittedName>
</protein>
<sequence length="354" mass="36491">MTRETFPGLTSQEVASLVRDVSTGIPYPDESAVVAAATRAALSAACEPGDTDAALLVGSIGAPATLRSVIGDTSPQSVRAALSDAGAPALPPIDRLRDALDRWRSRLPRAALHAPLERAARLGARLVSPEHPLWPTALDGLELGAPLTLWVRGDPARLPLLKHSVALVGARAASGYGEHVALECAAGLSDRGFAIVSGGAYGVDAAAHRAALSSDQVTVAFLAGGVDRLYPAGNDDLLQRIARSGLLIAELPPGSTPTRWRFLMRNRLIAAASTATIVVEAGARSGSLNTAGHAAQLGRPLGAVPGPITSPTSEGCHRLIREYGAICVTTPDEMAELAEPMGARLGAYENGGRS</sequence>
<dbReference type="NCBIfam" id="TIGR00732">
    <property type="entry name" value="dprA"/>
    <property type="match status" value="1"/>
</dbReference>
<accession>A0A7G6Y7L5</accession>
<evidence type="ECO:0000313" key="4">
    <source>
        <dbReference type="Proteomes" id="UP000515511"/>
    </source>
</evidence>
<dbReference type="InterPro" id="IPR057666">
    <property type="entry name" value="DrpA_SLOG"/>
</dbReference>
<comment type="similarity">
    <text evidence="1">Belongs to the DprA/Smf family.</text>
</comment>
<organism evidence="3 4">
    <name type="scientific">Leifsonia shinshuensis</name>
    <dbReference type="NCBI Taxonomy" id="150026"/>
    <lineage>
        <taxon>Bacteria</taxon>
        <taxon>Bacillati</taxon>
        <taxon>Actinomycetota</taxon>
        <taxon>Actinomycetes</taxon>
        <taxon>Micrococcales</taxon>
        <taxon>Microbacteriaceae</taxon>
        <taxon>Leifsonia</taxon>
    </lineage>
</organism>
<evidence type="ECO:0000259" key="2">
    <source>
        <dbReference type="Pfam" id="PF02481"/>
    </source>
</evidence>
<dbReference type="EMBL" id="CP043641">
    <property type="protein sequence ID" value="QNE34480.1"/>
    <property type="molecule type" value="Genomic_DNA"/>
</dbReference>